<proteinExistence type="inferred from homology"/>
<protein>
    <submittedName>
        <fullName evidence="7">D-3-phosphoglycerate dehydrogenase</fullName>
    </submittedName>
</protein>
<dbReference type="PANTHER" id="PTHR43761:SF1">
    <property type="entry name" value="D-ISOMER SPECIFIC 2-HYDROXYACID DEHYDROGENASE CATALYTIC DOMAIN-CONTAINING PROTEIN-RELATED"/>
    <property type="match status" value="1"/>
</dbReference>
<organism evidence="7 8">
    <name type="scientific">Ruania alba</name>
    <dbReference type="NCBI Taxonomy" id="648782"/>
    <lineage>
        <taxon>Bacteria</taxon>
        <taxon>Bacillati</taxon>
        <taxon>Actinomycetota</taxon>
        <taxon>Actinomycetes</taxon>
        <taxon>Micrococcales</taxon>
        <taxon>Ruaniaceae</taxon>
        <taxon>Ruania</taxon>
    </lineage>
</organism>
<keyword evidence="8" id="KW-1185">Reference proteome</keyword>
<feature type="domain" description="D-isomer specific 2-hydroxyacid dehydrogenase catalytic" evidence="5">
    <location>
        <begin position="16"/>
        <end position="317"/>
    </location>
</feature>
<evidence type="ECO:0000256" key="4">
    <source>
        <dbReference type="RuleBase" id="RU003719"/>
    </source>
</evidence>
<dbReference type="PANTHER" id="PTHR43761">
    <property type="entry name" value="D-ISOMER SPECIFIC 2-HYDROXYACID DEHYDROGENASE FAMILY PROTEIN (AFU_ORTHOLOGUE AFUA_1G13630)"/>
    <property type="match status" value="1"/>
</dbReference>
<name>A0A1H5MDM6_9MICO</name>
<dbReference type="OrthoDB" id="117809at2"/>
<sequence>MTAPIIAVTDTAVANETAERELAEEFSATYRTMTDGSTTISACVDGAAVLFTNFHPITHRELAALAPRAVVIRYGVGVDNVDLDAAQRLGVRVANVPDYGSNVVADHTVLLIGTLQRRIRELSDRLRRGEHVTPAEFGSIRSLEATTVGLVGAGRIARLTAQRLQGFGCTVIASDPYVDAAELAAIGVEHVELDVLLRRSHVVSVHAPLTPATEGLLGDPELAAMRPGAILVNTSRGGLVDTGALIRALESGEVAGAALDVTDPEPLPTDSPLRHRDDVILTPHVAFYSNESMIRLQELAVAEGRRALLGEGLRSPVLA</sequence>
<dbReference type="GO" id="GO:0051287">
    <property type="term" value="F:NAD binding"/>
    <property type="evidence" value="ECO:0007669"/>
    <property type="project" value="InterPro"/>
</dbReference>
<dbReference type="Proteomes" id="UP000199220">
    <property type="component" value="Unassembled WGS sequence"/>
</dbReference>
<dbReference type="SUPFAM" id="SSF51735">
    <property type="entry name" value="NAD(P)-binding Rossmann-fold domains"/>
    <property type="match status" value="1"/>
</dbReference>
<keyword evidence="3" id="KW-0520">NAD</keyword>
<dbReference type="InterPro" id="IPR006139">
    <property type="entry name" value="D-isomer_2_OHA_DH_cat_dom"/>
</dbReference>
<dbReference type="PROSITE" id="PS00670">
    <property type="entry name" value="D_2_HYDROXYACID_DH_2"/>
    <property type="match status" value="1"/>
</dbReference>
<evidence type="ECO:0000313" key="8">
    <source>
        <dbReference type="Proteomes" id="UP000199220"/>
    </source>
</evidence>
<dbReference type="InterPro" id="IPR036291">
    <property type="entry name" value="NAD(P)-bd_dom_sf"/>
</dbReference>
<dbReference type="InterPro" id="IPR006140">
    <property type="entry name" value="D-isomer_DH_NAD-bd"/>
</dbReference>
<dbReference type="Pfam" id="PF00389">
    <property type="entry name" value="2-Hacid_dh"/>
    <property type="match status" value="1"/>
</dbReference>
<dbReference type="InterPro" id="IPR043322">
    <property type="entry name" value="CtBP"/>
</dbReference>
<dbReference type="Gene3D" id="3.40.50.720">
    <property type="entry name" value="NAD(P)-binding Rossmann-like Domain"/>
    <property type="match status" value="2"/>
</dbReference>
<dbReference type="AlphaFoldDB" id="A0A1H5MDM6"/>
<dbReference type="SUPFAM" id="SSF52283">
    <property type="entry name" value="Formate/glycerate dehydrogenase catalytic domain-like"/>
    <property type="match status" value="1"/>
</dbReference>
<dbReference type="STRING" id="648782.SAMN04488554_3324"/>
<dbReference type="RefSeq" id="WP_089774136.1">
    <property type="nucleotide sequence ID" value="NZ_FNTX01000002.1"/>
</dbReference>
<dbReference type="Pfam" id="PF02826">
    <property type="entry name" value="2-Hacid_dh_C"/>
    <property type="match status" value="1"/>
</dbReference>
<evidence type="ECO:0000256" key="1">
    <source>
        <dbReference type="ARBA" id="ARBA00005854"/>
    </source>
</evidence>
<evidence type="ECO:0000313" key="7">
    <source>
        <dbReference type="EMBL" id="SEE87579.1"/>
    </source>
</evidence>
<keyword evidence="2 4" id="KW-0560">Oxidoreductase</keyword>
<comment type="similarity">
    <text evidence="1 4">Belongs to the D-isomer specific 2-hydroxyacid dehydrogenase family.</text>
</comment>
<reference evidence="8" key="1">
    <citation type="submission" date="2016-10" db="EMBL/GenBank/DDBJ databases">
        <authorList>
            <person name="Varghese N."/>
            <person name="Submissions S."/>
        </authorList>
    </citation>
    <scope>NUCLEOTIDE SEQUENCE [LARGE SCALE GENOMIC DNA]</scope>
    <source>
        <strain evidence="8">DSM 21368</strain>
    </source>
</reference>
<feature type="domain" description="D-isomer specific 2-hydroxyacid dehydrogenase NAD-binding" evidence="6">
    <location>
        <begin position="112"/>
        <end position="286"/>
    </location>
</feature>
<evidence type="ECO:0000259" key="5">
    <source>
        <dbReference type="Pfam" id="PF00389"/>
    </source>
</evidence>
<gene>
    <name evidence="7" type="ORF">SAMN04488554_3324</name>
</gene>
<dbReference type="CDD" id="cd05299">
    <property type="entry name" value="CtBP_dh"/>
    <property type="match status" value="1"/>
</dbReference>
<dbReference type="InterPro" id="IPR050418">
    <property type="entry name" value="D-iso_2-hydroxyacid_DH_PdxB"/>
</dbReference>
<dbReference type="GO" id="GO:0016616">
    <property type="term" value="F:oxidoreductase activity, acting on the CH-OH group of donors, NAD or NADP as acceptor"/>
    <property type="evidence" value="ECO:0007669"/>
    <property type="project" value="InterPro"/>
</dbReference>
<evidence type="ECO:0000259" key="6">
    <source>
        <dbReference type="Pfam" id="PF02826"/>
    </source>
</evidence>
<dbReference type="GO" id="GO:0003714">
    <property type="term" value="F:transcription corepressor activity"/>
    <property type="evidence" value="ECO:0007669"/>
    <property type="project" value="InterPro"/>
</dbReference>
<evidence type="ECO:0000256" key="3">
    <source>
        <dbReference type="ARBA" id="ARBA00023027"/>
    </source>
</evidence>
<dbReference type="InterPro" id="IPR029753">
    <property type="entry name" value="D-isomer_DH_CS"/>
</dbReference>
<evidence type="ECO:0000256" key="2">
    <source>
        <dbReference type="ARBA" id="ARBA00023002"/>
    </source>
</evidence>
<dbReference type="PROSITE" id="PS00671">
    <property type="entry name" value="D_2_HYDROXYACID_DH_3"/>
    <property type="match status" value="1"/>
</dbReference>
<accession>A0A1H5MDM6</accession>
<dbReference type="EMBL" id="FNTX01000002">
    <property type="protein sequence ID" value="SEE87579.1"/>
    <property type="molecule type" value="Genomic_DNA"/>
</dbReference>